<keyword evidence="4" id="KW-0145">Chemotaxis</keyword>
<comment type="catalytic activity">
    <reaction evidence="3">
        <text>[protein]-L-glutamate 5-O-methyl ester + H2O = L-glutamyl-[protein] + methanol + H(+)</text>
        <dbReference type="Rhea" id="RHEA:23236"/>
        <dbReference type="Rhea" id="RHEA-COMP:10208"/>
        <dbReference type="Rhea" id="RHEA-COMP:10311"/>
        <dbReference type="ChEBI" id="CHEBI:15377"/>
        <dbReference type="ChEBI" id="CHEBI:15378"/>
        <dbReference type="ChEBI" id="CHEBI:17790"/>
        <dbReference type="ChEBI" id="CHEBI:29973"/>
        <dbReference type="ChEBI" id="CHEBI:82795"/>
        <dbReference type="EC" id="3.1.1.61"/>
    </reaction>
</comment>
<dbReference type="Proteomes" id="UP000515312">
    <property type="component" value="Chromosome"/>
</dbReference>
<dbReference type="GO" id="GO:0000156">
    <property type="term" value="F:phosphorelay response regulator activity"/>
    <property type="evidence" value="ECO:0007669"/>
    <property type="project" value="InterPro"/>
</dbReference>
<dbReference type="CDD" id="cd16433">
    <property type="entry name" value="CheB"/>
    <property type="match status" value="1"/>
</dbReference>
<evidence type="ECO:0000313" key="7">
    <source>
        <dbReference type="Proteomes" id="UP000515312"/>
    </source>
</evidence>
<feature type="active site" evidence="4">
    <location>
        <position position="39"/>
    </location>
</feature>
<accession>A0A7G8BEB5</accession>
<dbReference type="Gene3D" id="3.40.50.180">
    <property type="entry name" value="Methylesterase CheB, C-terminal domain"/>
    <property type="match status" value="1"/>
</dbReference>
<feature type="active site" evidence="4">
    <location>
        <position position="12"/>
    </location>
</feature>
<evidence type="ECO:0000256" key="2">
    <source>
        <dbReference type="ARBA" id="ARBA00039140"/>
    </source>
</evidence>
<dbReference type="PIRSF" id="PIRSF036461">
    <property type="entry name" value="Chmtx_methlestr"/>
    <property type="match status" value="1"/>
</dbReference>
<dbReference type="GO" id="GO:0005737">
    <property type="term" value="C:cytoplasm"/>
    <property type="evidence" value="ECO:0007669"/>
    <property type="project" value="InterPro"/>
</dbReference>
<evidence type="ECO:0000256" key="3">
    <source>
        <dbReference type="ARBA" id="ARBA00048267"/>
    </source>
</evidence>
<dbReference type="PANTHER" id="PTHR42872">
    <property type="entry name" value="PROTEIN-GLUTAMATE METHYLESTERASE/PROTEIN-GLUTAMINE GLUTAMINASE"/>
    <property type="match status" value="1"/>
</dbReference>
<dbReference type="RefSeq" id="WP_186741077.1">
    <property type="nucleotide sequence ID" value="NZ_CP060394.1"/>
</dbReference>
<keyword evidence="1 4" id="KW-0378">Hydrolase</keyword>
<dbReference type="GO" id="GO:0006935">
    <property type="term" value="P:chemotaxis"/>
    <property type="evidence" value="ECO:0007669"/>
    <property type="project" value="UniProtKB-UniRule"/>
</dbReference>
<dbReference type="AlphaFoldDB" id="A0A7G8BEB5"/>
<evidence type="ECO:0000259" key="5">
    <source>
        <dbReference type="PROSITE" id="PS50122"/>
    </source>
</evidence>
<proteinExistence type="predicted"/>
<organism evidence="6 7">
    <name type="scientific">Alloacidobacterium dinghuense</name>
    <dbReference type="NCBI Taxonomy" id="2763107"/>
    <lineage>
        <taxon>Bacteria</taxon>
        <taxon>Pseudomonadati</taxon>
        <taxon>Acidobacteriota</taxon>
        <taxon>Terriglobia</taxon>
        <taxon>Terriglobales</taxon>
        <taxon>Acidobacteriaceae</taxon>
        <taxon>Alloacidobacterium</taxon>
    </lineage>
</organism>
<name>A0A7G8BEB5_9BACT</name>
<dbReference type="SUPFAM" id="SSF52738">
    <property type="entry name" value="Methylesterase CheB, C-terminal domain"/>
    <property type="match status" value="1"/>
</dbReference>
<dbReference type="EMBL" id="CP060394">
    <property type="protein sequence ID" value="QNI30885.1"/>
    <property type="molecule type" value="Genomic_DNA"/>
</dbReference>
<reference evidence="6 7" key="1">
    <citation type="submission" date="2020-08" db="EMBL/GenBank/DDBJ databases">
        <title>Edaphobacter telluris sp. nov. and Acidobacterium dinghuensis sp. nov., two acidobacteria isolated from forest soil.</title>
        <authorList>
            <person name="Fu J."/>
            <person name="Qiu L."/>
        </authorList>
    </citation>
    <scope>NUCLEOTIDE SEQUENCE [LARGE SCALE GENOMIC DNA]</scope>
    <source>
        <strain evidence="6">4Y35</strain>
    </source>
</reference>
<dbReference type="InterPro" id="IPR035909">
    <property type="entry name" value="CheB_C"/>
</dbReference>
<evidence type="ECO:0000256" key="1">
    <source>
        <dbReference type="ARBA" id="ARBA00022801"/>
    </source>
</evidence>
<dbReference type="EC" id="3.1.1.61" evidence="2"/>
<dbReference type="InterPro" id="IPR011247">
    <property type="entry name" value="Chemotax_prot-Glu_Me-esterase"/>
</dbReference>
<evidence type="ECO:0000256" key="4">
    <source>
        <dbReference type="PROSITE-ProRule" id="PRU00050"/>
    </source>
</evidence>
<protein>
    <recommendedName>
        <fullName evidence="2">protein-glutamate methylesterase</fullName>
        <ecNumber evidence="2">3.1.1.61</ecNumber>
    </recommendedName>
</protein>
<gene>
    <name evidence="6" type="ORF">H7849_17425</name>
</gene>
<dbReference type="KEGG" id="adin:H7849_17425"/>
<dbReference type="InterPro" id="IPR000673">
    <property type="entry name" value="Sig_transdc_resp-reg_Me-estase"/>
</dbReference>
<feature type="domain" description="CheB-type methylesterase" evidence="5">
    <location>
        <begin position="1"/>
        <end position="183"/>
    </location>
</feature>
<dbReference type="Pfam" id="PF01339">
    <property type="entry name" value="CheB_methylest"/>
    <property type="match status" value="1"/>
</dbReference>
<dbReference type="PANTHER" id="PTHR42872:SF6">
    <property type="entry name" value="PROTEIN-GLUTAMATE METHYLESTERASE_PROTEIN-GLUTAMINE GLUTAMINASE"/>
    <property type="match status" value="1"/>
</dbReference>
<dbReference type="PROSITE" id="PS50122">
    <property type="entry name" value="CHEB"/>
    <property type="match status" value="1"/>
</dbReference>
<sequence length="342" mass="37655">MANRDLVVIGASAGGIEALQQLLGTLPADLDAAVLIVLHTSNHAGSLLPQIMQHASKLPVIHPEDRTRIEKGMIYIAPPDRHMIVEGSLLRVIQGPRENLHRPAIDPLFRSAASSFGRRVIGVVLTGSLDDGTAGLMVIRARGGEAIVQDPESAMFSSMPRCALEQVPDAQVLSLPEIPVELLRLTREIIPEETAADRVQDIQPIQETKIAEFDMSEIENDGRPGHPSAFACPDCGGVLWEIENSGFLRFRCRVGHAFTARHLGAEQRHAVETALWSALRALEESASLYRRMADRATGDNHDETAEQFEERASDITENARVLRDFLIRVNEANEERFAMEES</sequence>
<evidence type="ECO:0000313" key="6">
    <source>
        <dbReference type="EMBL" id="QNI30885.1"/>
    </source>
</evidence>
<dbReference type="GO" id="GO:0008984">
    <property type="term" value="F:protein-glutamate methylesterase activity"/>
    <property type="evidence" value="ECO:0007669"/>
    <property type="project" value="UniProtKB-EC"/>
</dbReference>
<feature type="active site" evidence="4">
    <location>
        <position position="131"/>
    </location>
</feature>
<keyword evidence="7" id="KW-1185">Reference proteome</keyword>